<gene>
    <name evidence="2" type="ORF">GCM10010964_25520</name>
</gene>
<dbReference type="PROSITE" id="PS51257">
    <property type="entry name" value="PROKAR_LIPOPROTEIN"/>
    <property type="match status" value="1"/>
</dbReference>
<feature type="chain" id="PRO_5035254940" description="Lipoprotein" evidence="1">
    <location>
        <begin position="20"/>
        <end position="50"/>
    </location>
</feature>
<evidence type="ECO:0000256" key="1">
    <source>
        <dbReference type="SAM" id="SignalP"/>
    </source>
</evidence>
<name>A0A8J3ECS6_9PROT</name>
<reference evidence="2 3" key="1">
    <citation type="journal article" date="2014" name="Int. J. Syst. Evol. Microbiol.">
        <title>Complete genome sequence of Corynebacterium casei LMG S-19264T (=DSM 44701T), isolated from a smear-ripened cheese.</title>
        <authorList>
            <consortium name="US DOE Joint Genome Institute (JGI-PGF)"/>
            <person name="Walter F."/>
            <person name="Albersmeier A."/>
            <person name="Kalinowski J."/>
            <person name="Ruckert C."/>
        </authorList>
    </citation>
    <scope>NUCLEOTIDE SEQUENCE [LARGE SCALE GENOMIC DNA]</scope>
    <source>
        <strain evidence="2 3">CGMCC 1.16330</strain>
    </source>
</reference>
<dbReference type="EMBL" id="BMKS01000006">
    <property type="protein sequence ID" value="GGG36524.1"/>
    <property type="molecule type" value="Genomic_DNA"/>
</dbReference>
<evidence type="ECO:0000313" key="3">
    <source>
        <dbReference type="Proteomes" id="UP000597507"/>
    </source>
</evidence>
<keyword evidence="1" id="KW-0732">Signal</keyword>
<dbReference type="RefSeq" id="WP_188900725.1">
    <property type="nucleotide sequence ID" value="NZ_BMKS01000006.1"/>
</dbReference>
<comment type="caution">
    <text evidence="2">The sequence shown here is derived from an EMBL/GenBank/DDBJ whole genome shotgun (WGS) entry which is preliminary data.</text>
</comment>
<protein>
    <recommendedName>
        <fullName evidence="4">Lipoprotein</fullName>
    </recommendedName>
</protein>
<evidence type="ECO:0008006" key="4">
    <source>
        <dbReference type="Google" id="ProtNLM"/>
    </source>
</evidence>
<accession>A0A8J3ECS6</accession>
<feature type="signal peptide" evidence="1">
    <location>
        <begin position="1"/>
        <end position="19"/>
    </location>
</feature>
<organism evidence="2 3">
    <name type="scientific">Caldovatus sediminis</name>
    <dbReference type="NCBI Taxonomy" id="2041189"/>
    <lineage>
        <taxon>Bacteria</taxon>
        <taxon>Pseudomonadati</taxon>
        <taxon>Pseudomonadota</taxon>
        <taxon>Alphaproteobacteria</taxon>
        <taxon>Acetobacterales</taxon>
        <taxon>Roseomonadaceae</taxon>
        <taxon>Caldovatus</taxon>
    </lineage>
</organism>
<dbReference type="Proteomes" id="UP000597507">
    <property type="component" value="Unassembled WGS sequence"/>
</dbReference>
<dbReference type="AlphaFoldDB" id="A0A8J3ECS6"/>
<keyword evidence="3" id="KW-1185">Reference proteome</keyword>
<sequence>MTGRVLRLAPLLAALALLAAGIVACGRAADGGGQSGPYIGLGGGLNRATR</sequence>
<proteinExistence type="predicted"/>
<evidence type="ECO:0000313" key="2">
    <source>
        <dbReference type="EMBL" id="GGG36524.1"/>
    </source>
</evidence>